<dbReference type="GO" id="GO:0015871">
    <property type="term" value="P:choline transport"/>
    <property type="evidence" value="ECO:0007669"/>
    <property type="project" value="TreeGrafter"/>
</dbReference>
<evidence type="ECO:0000256" key="3">
    <source>
        <dbReference type="ARBA" id="ARBA00022475"/>
    </source>
</evidence>
<keyword evidence="4 7" id="KW-0812">Transmembrane</keyword>
<evidence type="ECO:0000313" key="9">
    <source>
        <dbReference type="EMBL" id="RAZ81189.1"/>
    </source>
</evidence>
<dbReference type="InterPro" id="IPR000515">
    <property type="entry name" value="MetI-like"/>
</dbReference>
<comment type="caution">
    <text evidence="9">The sequence shown here is derived from an EMBL/GenBank/DDBJ whole genome shotgun (WGS) entry which is preliminary data.</text>
</comment>
<dbReference type="EMBL" id="QLZR01000001">
    <property type="protein sequence ID" value="RAZ81189.1"/>
    <property type="molecule type" value="Genomic_DNA"/>
</dbReference>
<feature type="transmembrane region" description="Helical" evidence="7">
    <location>
        <begin position="76"/>
        <end position="93"/>
    </location>
</feature>
<evidence type="ECO:0000256" key="7">
    <source>
        <dbReference type="RuleBase" id="RU363032"/>
    </source>
</evidence>
<evidence type="ECO:0000256" key="1">
    <source>
        <dbReference type="ARBA" id="ARBA00004141"/>
    </source>
</evidence>
<dbReference type="Gene3D" id="1.10.3720.10">
    <property type="entry name" value="MetI-like"/>
    <property type="match status" value="1"/>
</dbReference>
<dbReference type="GO" id="GO:0015226">
    <property type="term" value="F:carnitine transmembrane transporter activity"/>
    <property type="evidence" value="ECO:0007669"/>
    <property type="project" value="TreeGrafter"/>
</dbReference>
<dbReference type="InterPro" id="IPR035906">
    <property type="entry name" value="MetI-like_sf"/>
</dbReference>
<keyword evidence="5 7" id="KW-1133">Transmembrane helix</keyword>
<accession>A0A365L724</accession>
<proteinExistence type="inferred from homology"/>
<keyword evidence="3" id="KW-1003">Cell membrane</keyword>
<dbReference type="GO" id="GO:0043190">
    <property type="term" value="C:ATP-binding cassette (ABC) transporter complex"/>
    <property type="evidence" value="ECO:0007669"/>
    <property type="project" value="TreeGrafter"/>
</dbReference>
<organism evidence="9 10">
    <name type="scientific">Planococcus halotolerans</name>
    <dbReference type="NCBI Taxonomy" id="2233542"/>
    <lineage>
        <taxon>Bacteria</taxon>
        <taxon>Bacillati</taxon>
        <taxon>Bacillota</taxon>
        <taxon>Bacilli</taxon>
        <taxon>Bacillales</taxon>
        <taxon>Caryophanaceae</taxon>
        <taxon>Planococcus</taxon>
    </lineage>
</organism>
<dbReference type="PROSITE" id="PS50928">
    <property type="entry name" value="ABC_TM1"/>
    <property type="match status" value="1"/>
</dbReference>
<dbReference type="Pfam" id="PF00528">
    <property type="entry name" value="BPD_transp_1"/>
    <property type="match status" value="1"/>
</dbReference>
<feature type="transmembrane region" description="Helical" evidence="7">
    <location>
        <begin position="99"/>
        <end position="122"/>
    </location>
</feature>
<feature type="transmembrane region" description="Helical" evidence="7">
    <location>
        <begin position="49"/>
        <end position="69"/>
    </location>
</feature>
<keyword evidence="2 7" id="KW-0813">Transport</keyword>
<dbReference type="PANTHER" id="PTHR47737:SF1">
    <property type="entry name" value="GLYCINE BETAINE_PROLINE BETAINE TRANSPORT SYSTEM PERMEASE PROTEIN PROW"/>
    <property type="match status" value="1"/>
</dbReference>
<evidence type="ECO:0000259" key="8">
    <source>
        <dbReference type="PROSITE" id="PS50928"/>
    </source>
</evidence>
<name>A0A365L724_9BACL</name>
<dbReference type="FunFam" id="1.10.3720.10:FF:000001">
    <property type="entry name" value="Glycine betaine ABC transporter, permease"/>
    <property type="match status" value="1"/>
</dbReference>
<comment type="subcellular location">
    <subcellularLocation>
        <location evidence="7">Cell membrane</location>
        <topology evidence="7">Multi-pass membrane protein</topology>
    </subcellularLocation>
    <subcellularLocation>
        <location evidence="1">Membrane</location>
        <topology evidence="1">Multi-pass membrane protein</topology>
    </subcellularLocation>
</comment>
<gene>
    <name evidence="9" type="ORF">DP120_02575</name>
</gene>
<dbReference type="GO" id="GO:0031460">
    <property type="term" value="P:glycine betaine transport"/>
    <property type="evidence" value="ECO:0007669"/>
    <property type="project" value="TreeGrafter"/>
</dbReference>
<dbReference type="GO" id="GO:0005275">
    <property type="term" value="F:amine transmembrane transporter activity"/>
    <property type="evidence" value="ECO:0007669"/>
    <property type="project" value="TreeGrafter"/>
</dbReference>
<dbReference type="AlphaFoldDB" id="A0A365L724"/>
<dbReference type="CDD" id="cd06261">
    <property type="entry name" value="TM_PBP2"/>
    <property type="match status" value="1"/>
</dbReference>
<dbReference type="PANTHER" id="PTHR47737">
    <property type="entry name" value="GLYCINE BETAINE/PROLINE BETAINE TRANSPORT SYSTEM PERMEASE PROTEIN PROW"/>
    <property type="match status" value="1"/>
</dbReference>
<evidence type="ECO:0000256" key="2">
    <source>
        <dbReference type="ARBA" id="ARBA00022448"/>
    </source>
</evidence>
<evidence type="ECO:0000256" key="4">
    <source>
        <dbReference type="ARBA" id="ARBA00022692"/>
    </source>
</evidence>
<dbReference type="Proteomes" id="UP000251002">
    <property type="component" value="Unassembled WGS sequence"/>
</dbReference>
<feature type="transmembrane region" description="Helical" evidence="7">
    <location>
        <begin position="223"/>
        <end position="242"/>
    </location>
</feature>
<evidence type="ECO:0000256" key="5">
    <source>
        <dbReference type="ARBA" id="ARBA00022989"/>
    </source>
</evidence>
<keyword evidence="10" id="KW-1185">Reference proteome</keyword>
<evidence type="ECO:0000313" key="10">
    <source>
        <dbReference type="Proteomes" id="UP000251002"/>
    </source>
</evidence>
<sequence>MLNFMENIEKLPLGSWVSDFTDWISDSFAFLFDPIKNQFGDGLEDFADMLAAVPPVIVILIVAVLAFFLSGKRFGLAAFSIVGLLLVWNQGLWEELMLSFSLVLVASLLSVIIGVPIGILMSKSKTAESIITPVLDFMQTMPAFVYLIPAVAFFSIGMVPGIFASLIFATPPTVRFTNLGIRQVSEELVEAAEAFGSTGAQKLFKVELPMAKTTIMAGINQTVMLALSMVVIASMIGAPGLGREVLSALQRADVGTGFVAGLGIVILAIIIDRFTQSFSLKKGTSI</sequence>
<keyword evidence="6 7" id="KW-0472">Membrane</keyword>
<feature type="transmembrane region" description="Helical" evidence="7">
    <location>
        <begin position="143"/>
        <end position="169"/>
    </location>
</feature>
<reference evidence="9 10" key="1">
    <citation type="submission" date="2018-06" db="EMBL/GenBank/DDBJ databases">
        <title>The draft genome sequences of strains SCU63 and S1.</title>
        <authorList>
            <person name="Gan L."/>
        </authorList>
    </citation>
    <scope>NUCLEOTIDE SEQUENCE [LARGE SCALE GENOMIC DNA]</scope>
    <source>
        <strain evidence="9 10">SCU63</strain>
    </source>
</reference>
<comment type="similarity">
    <text evidence="7">Belongs to the binding-protein-dependent transport system permease family.</text>
</comment>
<dbReference type="SUPFAM" id="SSF161098">
    <property type="entry name" value="MetI-like"/>
    <property type="match status" value="1"/>
</dbReference>
<evidence type="ECO:0000256" key="6">
    <source>
        <dbReference type="ARBA" id="ARBA00023136"/>
    </source>
</evidence>
<protein>
    <submittedName>
        <fullName evidence="9">Glycine/betaine ABC transporter</fullName>
    </submittedName>
</protein>
<feature type="transmembrane region" description="Helical" evidence="7">
    <location>
        <begin position="254"/>
        <end position="271"/>
    </location>
</feature>
<feature type="domain" description="ABC transmembrane type-1" evidence="8">
    <location>
        <begin position="96"/>
        <end position="275"/>
    </location>
</feature>